<dbReference type="Pfam" id="PF00512">
    <property type="entry name" value="HisKA"/>
    <property type="match status" value="1"/>
</dbReference>
<dbReference type="SMART" id="SM00388">
    <property type="entry name" value="HisKA"/>
    <property type="match status" value="1"/>
</dbReference>
<dbReference type="Pfam" id="PF00072">
    <property type="entry name" value="Response_reg"/>
    <property type="match status" value="1"/>
</dbReference>
<evidence type="ECO:0000256" key="7">
    <source>
        <dbReference type="PROSITE-ProRule" id="PRU00169"/>
    </source>
</evidence>
<dbReference type="PRINTS" id="PR00344">
    <property type="entry name" value="BCTRLSENSOR"/>
</dbReference>
<dbReference type="SUPFAM" id="SSF47384">
    <property type="entry name" value="Homodimeric domain of signal transducing histidine kinase"/>
    <property type="match status" value="1"/>
</dbReference>
<accession>A0A7V8FDT5</accession>
<dbReference type="SUPFAM" id="SSF52172">
    <property type="entry name" value="CheY-like"/>
    <property type="match status" value="1"/>
</dbReference>
<comment type="catalytic activity">
    <reaction evidence="1">
        <text>ATP + protein L-histidine = ADP + protein N-phospho-L-histidine.</text>
        <dbReference type="EC" id="2.7.13.3"/>
    </reaction>
</comment>
<dbReference type="AlphaFoldDB" id="A0A7V8FDT5"/>
<evidence type="ECO:0000259" key="8">
    <source>
        <dbReference type="PROSITE" id="PS50109"/>
    </source>
</evidence>
<evidence type="ECO:0000256" key="2">
    <source>
        <dbReference type="ARBA" id="ARBA00012438"/>
    </source>
</evidence>
<evidence type="ECO:0000259" key="9">
    <source>
        <dbReference type="PROSITE" id="PS50110"/>
    </source>
</evidence>
<evidence type="ECO:0000256" key="1">
    <source>
        <dbReference type="ARBA" id="ARBA00000085"/>
    </source>
</evidence>
<proteinExistence type="predicted"/>
<feature type="domain" description="Histidine kinase" evidence="8">
    <location>
        <begin position="135"/>
        <end position="356"/>
    </location>
</feature>
<feature type="domain" description="Response regulatory" evidence="9">
    <location>
        <begin position="376"/>
        <end position="479"/>
    </location>
</feature>
<evidence type="ECO:0000256" key="3">
    <source>
        <dbReference type="ARBA" id="ARBA00022553"/>
    </source>
</evidence>
<comment type="caution">
    <text evidence="7">Lacks conserved residue(s) required for the propagation of feature annotation.</text>
</comment>
<dbReference type="CDD" id="cd00082">
    <property type="entry name" value="HisKA"/>
    <property type="match status" value="1"/>
</dbReference>
<dbReference type="InterPro" id="IPR001789">
    <property type="entry name" value="Sig_transdc_resp-reg_receiver"/>
</dbReference>
<gene>
    <name evidence="10" type="primary">luxQ_3</name>
    <name evidence="10" type="ORF">GAK31_03469</name>
</gene>
<evidence type="ECO:0000313" key="11">
    <source>
        <dbReference type="Proteomes" id="UP000487117"/>
    </source>
</evidence>
<keyword evidence="5 10" id="KW-0418">Kinase</keyword>
<keyword evidence="6" id="KW-0902">Two-component regulatory system</keyword>
<dbReference type="PROSITE" id="PS50109">
    <property type="entry name" value="HIS_KIN"/>
    <property type="match status" value="1"/>
</dbReference>
<sequence length="479" mass="51549">MLVLLGVALLQALGFWRLHREASGRRRLQQRFDEIIANLPAVVFQAFRPPAGPLHFPFIAGDVQALFGISTEAALLDPRLLLRVHSLPCAARDGSVYWQGCWIDVSEHHELADALHVARGQAEHDAAAKSHFLASMGQQIRTPMASLLGLLEQLSNSRLDGRQQQALATVEDAADVLRQVLDDVLDVPQASAGPVLLQPVPTDLDALLRAVQRLMVPLADSKGVRLQCMVDPQLQPWSRVDGLRLRQILFNLVGNALKFTAHGWVELVLLVLGTTERGQVLRLQVRDSGIGISPERQQAVFAPFAQAETSIARRFGGSGLGLSICRELAAAMGGQLQLHSTVGEGTTVWLDLRLDATPGPAASARRSGPALLSPARVLLAEPDAAAREQVHGWLRAMGLQVQAVADGRHAWRAWQDAPFELLVSRWCLPGRQGTALVQAVRGSSNGLPLPIVVVAAPEAVVPRLAALTAGADVVLDAPL</sequence>
<dbReference type="InterPro" id="IPR003594">
    <property type="entry name" value="HATPase_dom"/>
</dbReference>
<dbReference type="EC" id="2.7.13.3" evidence="2"/>
<dbReference type="Gene3D" id="3.40.50.2300">
    <property type="match status" value="1"/>
</dbReference>
<dbReference type="Pfam" id="PF02518">
    <property type="entry name" value="HATPase_c"/>
    <property type="match status" value="1"/>
</dbReference>
<dbReference type="SMART" id="SM00448">
    <property type="entry name" value="REC"/>
    <property type="match status" value="1"/>
</dbReference>
<protein>
    <recommendedName>
        <fullName evidence="2">histidine kinase</fullName>
        <ecNumber evidence="2">2.7.13.3</ecNumber>
    </recommendedName>
</protein>
<dbReference type="Proteomes" id="UP000487117">
    <property type="component" value="Unassembled WGS sequence"/>
</dbReference>
<dbReference type="InterPro" id="IPR003661">
    <property type="entry name" value="HisK_dim/P_dom"/>
</dbReference>
<dbReference type="SUPFAM" id="SSF55874">
    <property type="entry name" value="ATPase domain of HSP90 chaperone/DNA topoisomerase II/histidine kinase"/>
    <property type="match status" value="1"/>
</dbReference>
<dbReference type="InterPro" id="IPR036097">
    <property type="entry name" value="HisK_dim/P_sf"/>
</dbReference>
<dbReference type="InterPro" id="IPR011006">
    <property type="entry name" value="CheY-like_superfamily"/>
</dbReference>
<dbReference type="InterPro" id="IPR036890">
    <property type="entry name" value="HATPase_C_sf"/>
</dbReference>
<keyword evidence="3" id="KW-0597">Phosphoprotein</keyword>
<keyword evidence="4" id="KW-0808">Transferase</keyword>
<comment type="caution">
    <text evidence="10">The sequence shown here is derived from an EMBL/GenBank/DDBJ whole genome shotgun (WGS) entry which is preliminary data.</text>
</comment>
<evidence type="ECO:0000256" key="4">
    <source>
        <dbReference type="ARBA" id="ARBA00022679"/>
    </source>
</evidence>
<evidence type="ECO:0000313" key="10">
    <source>
        <dbReference type="EMBL" id="KAF1013320.1"/>
    </source>
</evidence>
<dbReference type="CDD" id="cd16922">
    <property type="entry name" value="HATPase_EvgS-ArcB-TorS-like"/>
    <property type="match status" value="1"/>
</dbReference>
<dbReference type="Gene3D" id="1.10.287.130">
    <property type="match status" value="1"/>
</dbReference>
<evidence type="ECO:0000256" key="6">
    <source>
        <dbReference type="ARBA" id="ARBA00023012"/>
    </source>
</evidence>
<dbReference type="GO" id="GO:0000155">
    <property type="term" value="F:phosphorelay sensor kinase activity"/>
    <property type="evidence" value="ECO:0007669"/>
    <property type="project" value="InterPro"/>
</dbReference>
<name>A0A7V8FDT5_STEMA</name>
<dbReference type="InterPro" id="IPR004358">
    <property type="entry name" value="Sig_transdc_His_kin-like_C"/>
</dbReference>
<dbReference type="InterPro" id="IPR005467">
    <property type="entry name" value="His_kinase_dom"/>
</dbReference>
<dbReference type="EMBL" id="WNDS01000005">
    <property type="protein sequence ID" value="KAF1013320.1"/>
    <property type="molecule type" value="Genomic_DNA"/>
</dbReference>
<reference evidence="11" key="1">
    <citation type="journal article" date="2020" name="MBio">
        <title>Horizontal gene transfer to a defensive symbiont with a reduced genome amongst a multipartite beetle microbiome.</title>
        <authorList>
            <person name="Waterworth S.C."/>
            <person name="Florez L.V."/>
            <person name="Rees E.R."/>
            <person name="Hertweck C."/>
            <person name="Kaltenpoth M."/>
            <person name="Kwan J.C."/>
        </authorList>
    </citation>
    <scope>NUCLEOTIDE SEQUENCE [LARGE SCALE GENOMIC DNA]</scope>
</reference>
<evidence type="ECO:0000256" key="5">
    <source>
        <dbReference type="ARBA" id="ARBA00022777"/>
    </source>
</evidence>
<dbReference type="FunFam" id="3.30.565.10:FF:000010">
    <property type="entry name" value="Sensor histidine kinase RcsC"/>
    <property type="match status" value="1"/>
</dbReference>
<organism evidence="10 11">
    <name type="scientific">Stenotrophomonas maltophilia</name>
    <name type="common">Pseudomonas maltophilia</name>
    <name type="synonym">Xanthomonas maltophilia</name>
    <dbReference type="NCBI Taxonomy" id="40324"/>
    <lineage>
        <taxon>Bacteria</taxon>
        <taxon>Pseudomonadati</taxon>
        <taxon>Pseudomonadota</taxon>
        <taxon>Gammaproteobacteria</taxon>
        <taxon>Lysobacterales</taxon>
        <taxon>Lysobacteraceae</taxon>
        <taxon>Stenotrophomonas</taxon>
        <taxon>Stenotrophomonas maltophilia group</taxon>
    </lineage>
</organism>
<dbReference type="PROSITE" id="PS50110">
    <property type="entry name" value="RESPONSE_REGULATORY"/>
    <property type="match status" value="1"/>
</dbReference>
<dbReference type="Gene3D" id="3.30.565.10">
    <property type="entry name" value="Histidine kinase-like ATPase, C-terminal domain"/>
    <property type="match status" value="1"/>
</dbReference>
<dbReference type="PANTHER" id="PTHR43047">
    <property type="entry name" value="TWO-COMPONENT HISTIDINE PROTEIN KINASE"/>
    <property type="match status" value="1"/>
</dbReference>
<dbReference type="PANTHER" id="PTHR43047:SF64">
    <property type="entry name" value="HISTIDINE KINASE CONTAINING CHEY-HOMOLOGOUS RECEIVER DOMAIN AND PAS DOMAIN-RELATED"/>
    <property type="match status" value="1"/>
</dbReference>
<dbReference type="SMART" id="SM00387">
    <property type="entry name" value="HATPase_c"/>
    <property type="match status" value="1"/>
</dbReference>